<dbReference type="GeneID" id="54630338"/>
<evidence type="ECO:0000313" key="7">
    <source>
        <dbReference type="RefSeq" id="XP_033766076.1"/>
    </source>
</evidence>
<evidence type="ECO:0000256" key="6">
    <source>
        <dbReference type="SAM" id="Phobius"/>
    </source>
</evidence>
<reference evidence="7" key="4">
    <citation type="submission" date="2025-08" db="UniProtKB">
        <authorList>
            <consortium name="RefSeq"/>
        </authorList>
    </citation>
    <scope>IDENTIFICATION</scope>
    <source>
        <strain evidence="7">CBS432</strain>
    </source>
</reference>
<feature type="region of interest" description="Disordered" evidence="5">
    <location>
        <begin position="403"/>
        <end position="433"/>
    </location>
</feature>
<feature type="transmembrane region" description="Helical" evidence="6">
    <location>
        <begin position="133"/>
        <end position="152"/>
    </location>
</feature>
<keyword evidence="4 6" id="KW-0472">Membrane</keyword>
<reference evidence="7" key="3">
    <citation type="submission" date="2025-07" db="EMBL/GenBank/DDBJ databases">
        <authorList>
            <consortium name="NCBI Genome Project"/>
        </authorList>
    </citation>
    <scope>NUCLEOTIDE SEQUENCE</scope>
    <source>
        <strain evidence="7">CBS432</strain>
    </source>
</reference>
<gene>
    <name evidence="7" type="ORF">SPAR_F00720</name>
</gene>
<dbReference type="GO" id="GO:0032153">
    <property type="term" value="C:cell division site"/>
    <property type="evidence" value="ECO:0007669"/>
    <property type="project" value="TreeGrafter"/>
</dbReference>
<evidence type="ECO:0000256" key="4">
    <source>
        <dbReference type="ARBA" id="ARBA00023136"/>
    </source>
</evidence>
<dbReference type="GO" id="GO:0005886">
    <property type="term" value="C:plasma membrane"/>
    <property type="evidence" value="ECO:0007669"/>
    <property type="project" value="InterPro"/>
</dbReference>
<name>A0A8B8UQX2_SACPA</name>
<dbReference type="OrthoDB" id="4065301at2759"/>
<reference evidence="7" key="2">
    <citation type="submission" date="2020-01" db="EMBL/GenBank/DDBJ databases">
        <title>Population-level Yeast Reference Genomes.</title>
        <authorList>
            <person name="Yue J.-X."/>
        </authorList>
    </citation>
    <scope>NUCLEOTIDE SEQUENCE</scope>
    <source>
        <strain evidence="7">CBS432</strain>
    </source>
</reference>
<dbReference type="AlphaFoldDB" id="A0A8B8UQX2"/>
<feature type="transmembrane region" description="Helical" evidence="6">
    <location>
        <begin position="94"/>
        <end position="121"/>
    </location>
</feature>
<dbReference type="KEGG" id="spao:SPAR_F00720"/>
<keyword evidence="2 6" id="KW-0812">Transmembrane</keyword>
<dbReference type="PANTHER" id="PTHR28013">
    <property type="entry name" value="PROTEIN DCV1-RELATED"/>
    <property type="match status" value="1"/>
</dbReference>
<evidence type="ECO:0000256" key="5">
    <source>
        <dbReference type="SAM" id="MobiDB-lite"/>
    </source>
</evidence>
<reference evidence="7" key="1">
    <citation type="journal article" date="2017" name="Nat. Genet.">
        <title>Contrasting evolutionary genome dynamics between domesticated and wild yeasts.</title>
        <authorList>
            <person name="Yue J.X."/>
            <person name="Li J."/>
            <person name="Aigrain L."/>
            <person name="Hallin J."/>
            <person name="Persson K."/>
            <person name="Oliver K."/>
            <person name="Bergstrom A."/>
            <person name="Coupland P."/>
            <person name="Warringer J."/>
            <person name="Lagomarsino M.C."/>
            <person name="Fischer G."/>
            <person name="Durbin R."/>
            <person name="Liti G."/>
        </authorList>
    </citation>
    <scope>NUCLEOTIDE SEQUENCE</scope>
    <source>
        <strain evidence="7">CBS432</strain>
    </source>
</reference>
<dbReference type="RefSeq" id="XP_033766076.1">
    <property type="nucleotide sequence ID" value="XM_033910185.1"/>
</dbReference>
<dbReference type="GO" id="GO:0035838">
    <property type="term" value="C:growing cell tip"/>
    <property type="evidence" value="ECO:0007669"/>
    <property type="project" value="TreeGrafter"/>
</dbReference>
<evidence type="ECO:0000256" key="1">
    <source>
        <dbReference type="ARBA" id="ARBA00004141"/>
    </source>
</evidence>
<keyword evidence="3 6" id="KW-1133">Transmembrane helix</keyword>
<dbReference type="InterPro" id="IPR051380">
    <property type="entry name" value="pH-response_reg_palI/RIM9"/>
</dbReference>
<proteinExistence type="predicted"/>
<evidence type="ECO:0000256" key="2">
    <source>
        <dbReference type="ARBA" id="ARBA00022692"/>
    </source>
</evidence>
<feature type="transmembrane region" description="Helical" evidence="6">
    <location>
        <begin position="6"/>
        <end position="27"/>
    </location>
</feature>
<organism evidence="7">
    <name type="scientific">Saccharomyces paradoxus</name>
    <name type="common">Yeast</name>
    <name type="synonym">Saccharomyces douglasii</name>
    <dbReference type="NCBI Taxonomy" id="27291"/>
    <lineage>
        <taxon>Eukaryota</taxon>
        <taxon>Fungi</taxon>
        <taxon>Dikarya</taxon>
        <taxon>Ascomycota</taxon>
        <taxon>Saccharomycotina</taxon>
        <taxon>Saccharomycetes</taxon>
        <taxon>Saccharomycetales</taxon>
        <taxon>Saccharomycetaceae</taxon>
        <taxon>Saccharomyces</taxon>
    </lineage>
</organism>
<dbReference type="PANTHER" id="PTHR28013:SF3">
    <property type="entry name" value="PROTEIN DCV1-RELATED"/>
    <property type="match status" value="1"/>
</dbReference>
<dbReference type="Pfam" id="PF06687">
    <property type="entry name" value="SUR7"/>
    <property type="match status" value="1"/>
</dbReference>
<comment type="subcellular location">
    <subcellularLocation>
        <location evidence="1">Membrane</location>
        <topology evidence="1">Multi-pass membrane protein</topology>
    </subcellularLocation>
</comment>
<protein>
    <submittedName>
        <fullName evidence="7">SUR7/PalI family protein</fullName>
    </submittedName>
</protein>
<accession>A0A8B8UQX2</accession>
<dbReference type="VEuPathDB" id="FungiDB:SPAR_F00720"/>
<sequence length="473" mass="53579">MLNFKLILLLASFLQLISFSGFLICCLTSPIIRNLGLAQVGGVSYGAFGYCQALDSFSCSRVRLIYNASKVRLSGSSFERWWLGPKARHTIGELLISIPIATCMTFICFVVPLVFIFLFQSEGTNVSLIASNAILHILSLLSTIFACIVILLQFHPYTTWCGWLTLPCSFCSLLACILSVLSWINRRSQAEIIVKEASMENVDSLLKLYGTSQTSSAQSDKYSEATKSTDTSPSRQSVYDIASIFNDLPRTLDPNQDKLAITNQDERLPEINSSLKQAPSFIFFTPKLNGAQMFSGRHTGNQEFLSLDKIDITNLPVKQEDVKMPTEKKMENVLYYEGISSYSQNNYDPPWLFGVEAPQSANCFKIYSKKNYDLIEPPQYQLHQLKQSSNYQDQSEVPHNYFIPRHSRGRPVGHNHTNDRYNSRATPGNSEHFRQTLPQTYNIQNMLPRKYKPAYKQQAHCVKSNPQPAYTFH</sequence>
<evidence type="ECO:0000256" key="3">
    <source>
        <dbReference type="ARBA" id="ARBA00022989"/>
    </source>
</evidence>
<dbReference type="InterPro" id="IPR009571">
    <property type="entry name" value="SUR7/Rim9-like_fungi"/>
</dbReference>
<feature type="transmembrane region" description="Helical" evidence="6">
    <location>
        <begin position="164"/>
        <end position="184"/>
    </location>
</feature>